<comment type="function">
    <text evidence="1 11">DNA-dependent RNA polymerase catalyzes the transcription of DNA into RNA using the four ribonucleoside triphosphates as substrates.</text>
</comment>
<dbReference type="GO" id="GO:0006390">
    <property type="term" value="P:mitochondrial transcription"/>
    <property type="evidence" value="ECO:0007669"/>
    <property type="project" value="TreeGrafter"/>
</dbReference>
<evidence type="ECO:0000256" key="11">
    <source>
        <dbReference type="RuleBase" id="RU003805"/>
    </source>
</evidence>
<gene>
    <name evidence="14" type="ORF">B0T25DRAFT_207069</name>
</gene>
<dbReference type="FunFam" id="1.10.150.20:FF:000041">
    <property type="entry name" value="DNA-directed RNA polymerase"/>
    <property type="match status" value="1"/>
</dbReference>
<dbReference type="PROSITE" id="PS00489">
    <property type="entry name" value="RNA_POL_PHAGE_2"/>
    <property type="match status" value="1"/>
</dbReference>
<comment type="catalytic activity">
    <reaction evidence="10 11">
        <text>RNA(n) + a ribonucleoside 5'-triphosphate = RNA(n+1) + diphosphate</text>
        <dbReference type="Rhea" id="RHEA:21248"/>
        <dbReference type="Rhea" id="RHEA-COMP:14527"/>
        <dbReference type="Rhea" id="RHEA-COMP:17342"/>
        <dbReference type="ChEBI" id="CHEBI:33019"/>
        <dbReference type="ChEBI" id="CHEBI:61557"/>
        <dbReference type="ChEBI" id="CHEBI:140395"/>
        <dbReference type="EC" id="2.7.7.6"/>
    </reaction>
</comment>
<evidence type="ECO:0000256" key="9">
    <source>
        <dbReference type="ARBA" id="ARBA00023163"/>
    </source>
</evidence>
<dbReference type="SUPFAM" id="SSF56672">
    <property type="entry name" value="DNA/RNA polymerases"/>
    <property type="match status" value="1"/>
</dbReference>
<name>A0AAJ0HIK7_9PEZI</name>
<proteinExistence type="inferred from homology"/>
<dbReference type="Gene3D" id="1.10.150.20">
    <property type="entry name" value="5' to 3' exonuclease, C-terminal subdomain"/>
    <property type="match status" value="1"/>
</dbReference>
<dbReference type="InterPro" id="IPR024075">
    <property type="entry name" value="DNA-dir_RNA_pol_helix_hairp_sf"/>
</dbReference>
<keyword evidence="4 11" id="KW-0240">DNA-directed RNA polymerase</keyword>
<feature type="region of interest" description="Disordered" evidence="12">
    <location>
        <begin position="499"/>
        <end position="521"/>
    </location>
</feature>
<evidence type="ECO:0000256" key="5">
    <source>
        <dbReference type="ARBA" id="ARBA00022679"/>
    </source>
</evidence>
<keyword evidence="5 11" id="KW-0808">Transferase</keyword>
<dbReference type="EC" id="2.7.7.6" evidence="11"/>
<dbReference type="Gene3D" id="1.10.287.280">
    <property type="match status" value="1"/>
</dbReference>
<evidence type="ECO:0000256" key="7">
    <source>
        <dbReference type="ARBA" id="ARBA00022946"/>
    </source>
</evidence>
<dbReference type="InterPro" id="IPR029262">
    <property type="entry name" value="RPOL_N"/>
</dbReference>
<evidence type="ECO:0000256" key="6">
    <source>
        <dbReference type="ARBA" id="ARBA00022695"/>
    </source>
</evidence>
<dbReference type="GO" id="GO:0001018">
    <property type="term" value="F:mitochondrial promoter sequence-specific DNA binding"/>
    <property type="evidence" value="ECO:0007669"/>
    <property type="project" value="TreeGrafter"/>
</dbReference>
<feature type="compositionally biased region" description="Acidic residues" evidence="12">
    <location>
        <begin position="1329"/>
        <end position="1353"/>
    </location>
</feature>
<feature type="domain" description="DNA-directed RNA polymerase N-terminal" evidence="13">
    <location>
        <begin position="369"/>
        <end position="704"/>
    </location>
</feature>
<dbReference type="Gene3D" id="1.10.287.260">
    <property type="match status" value="1"/>
</dbReference>
<dbReference type="InterPro" id="IPR043502">
    <property type="entry name" value="DNA/RNA_pol_sf"/>
</dbReference>
<dbReference type="SMART" id="SM01311">
    <property type="entry name" value="RPOL_N"/>
    <property type="match status" value="1"/>
</dbReference>
<comment type="subcellular location">
    <subcellularLocation>
        <location evidence="2">Mitochondrion</location>
    </subcellularLocation>
</comment>
<evidence type="ECO:0000256" key="2">
    <source>
        <dbReference type="ARBA" id="ARBA00004173"/>
    </source>
</evidence>
<accession>A0AAJ0HIK7</accession>
<reference evidence="14" key="1">
    <citation type="journal article" date="2023" name="Mol. Phylogenet. Evol.">
        <title>Genome-scale phylogeny and comparative genomics of the fungal order Sordariales.</title>
        <authorList>
            <person name="Hensen N."/>
            <person name="Bonometti L."/>
            <person name="Westerberg I."/>
            <person name="Brannstrom I.O."/>
            <person name="Guillou S."/>
            <person name="Cros-Aarteil S."/>
            <person name="Calhoun S."/>
            <person name="Haridas S."/>
            <person name="Kuo A."/>
            <person name="Mondo S."/>
            <person name="Pangilinan J."/>
            <person name="Riley R."/>
            <person name="LaButti K."/>
            <person name="Andreopoulos B."/>
            <person name="Lipzen A."/>
            <person name="Chen C."/>
            <person name="Yan M."/>
            <person name="Daum C."/>
            <person name="Ng V."/>
            <person name="Clum A."/>
            <person name="Steindorff A."/>
            <person name="Ohm R.A."/>
            <person name="Martin F."/>
            <person name="Silar P."/>
            <person name="Natvig D.O."/>
            <person name="Lalanne C."/>
            <person name="Gautier V."/>
            <person name="Ament-Velasquez S.L."/>
            <person name="Kruys A."/>
            <person name="Hutchinson M.I."/>
            <person name="Powell A.J."/>
            <person name="Barry K."/>
            <person name="Miller A.N."/>
            <person name="Grigoriev I.V."/>
            <person name="Debuchy R."/>
            <person name="Gladieux P."/>
            <person name="Hiltunen Thoren M."/>
            <person name="Johannesson H."/>
        </authorList>
    </citation>
    <scope>NUCLEOTIDE SEQUENCE</scope>
    <source>
        <strain evidence="14">CBS 955.72</strain>
    </source>
</reference>
<evidence type="ECO:0000259" key="13">
    <source>
        <dbReference type="SMART" id="SM01311"/>
    </source>
</evidence>
<comment type="similarity">
    <text evidence="3 11">Belongs to the phage and mitochondrial RNA polymerase family.</text>
</comment>
<dbReference type="Gene3D" id="1.10.1320.10">
    <property type="entry name" value="DNA-directed RNA polymerase, N-terminal domain"/>
    <property type="match status" value="1"/>
</dbReference>
<dbReference type="GO" id="GO:0034245">
    <property type="term" value="C:mitochondrial DNA-directed RNA polymerase complex"/>
    <property type="evidence" value="ECO:0007669"/>
    <property type="project" value="TreeGrafter"/>
</dbReference>
<dbReference type="InterPro" id="IPR046950">
    <property type="entry name" value="DNA-dir_Rpol_C_phage-type"/>
</dbReference>
<feature type="region of interest" description="Disordered" evidence="12">
    <location>
        <begin position="29"/>
        <end position="49"/>
    </location>
</feature>
<keyword evidence="6 11" id="KW-0548">Nucleotidyltransferase</keyword>
<feature type="compositionally biased region" description="Basic residues" evidence="12">
    <location>
        <begin position="509"/>
        <end position="521"/>
    </location>
</feature>
<keyword evidence="7" id="KW-0809">Transit peptide</keyword>
<evidence type="ECO:0000256" key="4">
    <source>
        <dbReference type="ARBA" id="ARBA00022478"/>
    </source>
</evidence>
<keyword evidence="9 11" id="KW-0804">Transcription</keyword>
<evidence type="ECO:0000256" key="3">
    <source>
        <dbReference type="ARBA" id="ARBA00009493"/>
    </source>
</evidence>
<keyword evidence="8" id="KW-0496">Mitochondrion</keyword>
<dbReference type="PANTHER" id="PTHR10102:SF0">
    <property type="entry name" value="DNA-DIRECTED RNA POLYMERASE, MITOCHONDRIAL"/>
    <property type="match status" value="1"/>
</dbReference>
<dbReference type="PROSITE" id="PS00900">
    <property type="entry name" value="RNA_POL_PHAGE_1"/>
    <property type="match status" value="1"/>
</dbReference>
<feature type="compositionally biased region" description="Basic and acidic residues" evidence="12">
    <location>
        <begin position="38"/>
        <end position="49"/>
    </location>
</feature>
<sequence>MLVRSGVRQSLPLRHLLSSSSLRSAKQCPSLSIQRAAPDSHRSLSTKQELRPWKRKDFRALAGFERHLATALDDCRPADDITFEGLPNSITSAYRPRPSQPPIYELRSIDVTDTLRVRPQLASTPRSRINCHGIPGDVEEMLSVFDACIQVGKLERASLVLKRFGPMNILAPEVLMELHNCYLHERLAQIQDEPGLDGADDIHKWFELQIRHPRLPHTADTIAYMLKASLITSRGSRLVRLLERYMGMLPQMSALESLFMVDVLNAKDLATISELCPAYNMLDYSVDADEGALDSLATNELDESTRQVEHNTEQDALHSTRPTVEAVPDVLSTPQKGMGLKMLKSTLSLFSDIPPGLDVGTLPYEQRREIQARLEKDCVDAALARWREENQALLTMGLNTSLSSPSLSARLFDWHRDLEARIVEELTKIEASEAAVLKGKEDLDRCIYGPFLRQSSPSRLAAVTILSSLSAIAMNGADKGVLLTTIVGQVAKITEQDIRSQLESASQPRNKKGVQKGGARRLMRNASSQRLAASNAAAAQSSTASDSPSNVFEDKEDPLRANRPWPINIRTQVGAALLSALIDTAKVCVVREHPETKALVTQMQPAFTHTTSLKKGRKVGTIMPNRTLVDLMKREPRGDMLASQLPMLVEPEPWTKFDKGGFISAFAPLLRVKNGEREQRIYTDAAVARGDMDQMLKGLDVLGKTAWKINTPVFDVMLAAWNTGEAIANLPALDPDIPIPQEPNSTDDPWKKRLWIRDVKAAENEKSGLHSVRCFMNFQLEISRAMRDQTFYFPHNVDFRGRAYPIPTYLNHMGADHVRGLLRFAKGRTLGETGLRWLKIHLSNVYGFDKASFKEREKFAMDNLDNIYDSADNPLTGKKWWLQAEDPWQCLATCYELKAALQSPEPTEYVSHLPVHQDGTCNGLQHYAALGGDTWGAQQVNLLPGDKPADVYSAVAQLVRDSIDKDIASGVNIAQLFEGKITRKVVKQTVMTNVYGVTFVGARAQVAKQLDDLYPNLVKESGLDIKILSTYVTKKVFSALSTMFRGAHDIQTWLGEIGSRVCRAVAPEQIAKIAADLEQKPEKGRKQKDKSLSHKTLSAALPDLFHSTLVWTTPLRMPVVQPYRKSATRSITTCLQELVMTIPDRADPVNARKQLQAFPPNFIHSLDASHMILSALECDERGLTFAAVHDSFWTHAADVDTMNGVIRDSFIRIHSDDVIGRLAAEFQARFKGSVYTVKIAKKSATAKKIIQLRKAQGLSWASELVMEKKRQDLLSSSDPKHVKAGKVMVTPASIFEEMSAQENLSIEINESLAAGLGDVSLKGEQSVEAPDEDATSDEVSEVGETESEMAADDEDPLVKPLTFEEYAGTNHFAMHVAGRMHRPRPAAPAQIQLWLPLTFPQVPEKGDFNVQQLKDSKYFFS</sequence>
<dbReference type="PANTHER" id="PTHR10102">
    <property type="entry name" value="DNA-DIRECTED RNA POLYMERASE, MITOCHONDRIAL"/>
    <property type="match status" value="1"/>
</dbReference>
<evidence type="ECO:0000256" key="12">
    <source>
        <dbReference type="SAM" id="MobiDB-lite"/>
    </source>
</evidence>
<reference evidence="14" key="2">
    <citation type="submission" date="2023-06" db="EMBL/GenBank/DDBJ databases">
        <authorList>
            <consortium name="Lawrence Berkeley National Laboratory"/>
            <person name="Haridas S."/>
            <person name="Hensen N."/>
            <person name="Bonometti L."/>
            <person name="Westerberg I."/>
            <person name="Brannstrom I.O."/>
            <person name="Guillou S."/>
            <person name="Cros-Aarteil S."/>
            <person name="Calhoun S."/>
            <person name="Kuo A."/>
            <person name="Mondo S."/>
            <person name="Pangilinan J."/>
            <person name="Riley R."/>
            <person name="Labutti K."/>
            <person name="Andreopoulos B."/>
            <person name="Lipzen A."/>
            <person name="Chen C."/>
            <person name="Yanf M."/>
            <person name="Daum C."/>
            <person name="Ng V."/>
            <person name="Clum A."/>
            <person name="Steindorff A."/>
            <person name="Ohm R."/>
            <person name="Martin F."/>
            <person name="Silar P."/>
            <person name="Natvig D."/>
            <person name="Lalanne C."/>
            <person name="Gautier V."/>
            <person name="Ament-Velasquez S.L."/>
            <person name="Kruys A."/>
            <person name="Hutchinson M.I."/>
            <person name="Powell A.J."/>
            <person name="Barry K."/>
            <person name="Miller A.N."/>
            <person name="Grigoriev I.V."/>
            <person name="Debuchy R."/>
            <person name="Gladieux P."/>
            <person name="Thoren M.H."/>
            <person name="Johannesson H."/>
        </authorList>
    </citation>
    <scope>NUCLEOTIDE SEQUENCE</scope>
    <source>
        <strain evidence="14">CBS 955.72</strain>
    </source>
</reference>
<dbReference type="InterPro" id="IPR002092">
    <property type="entry name" value="DNA-dir_Rpol_phage-type"/>
</dbReference>
<evidence type="ECO:0000256" key="8">
    <source>
        <dbReference type="ARBA" id="ARBA00023128"/>
    </source>
</evidence>
<protein>
    <recommendedName>
        <fullName evidence="11">DNA-directed RNA polymerase</fullName>
        <ecNumber evidence="11">2.7.7.6</ecNumber>
    </recommendedName>
</protein>
<dbReference type="Proteomes" id="UP001275084">
    <property type="component" value="Unassembled WGS sequence"/>
</dbReference>
<evidence type="ECO:0000256" key="10">
    <source>
        <dbReference type="ARBA" id="ARBA00048552"/>
    </source>
</evidence>
<feature type="region of interest" description="Disordered" evidence="12">
    <location>
        <begin position="533"/>
        <end position="563"/>
    </location>
</feature>
<evidence type="ECO:0000256" key="1">
    <source>
        <dbReference type="ARBA" id="ARBA00004026"/>
    </source>
</evidence>
<organism evidence="14 15">
    <name type="scientific">Lasiosphaeria hispida</name>
    <dbReference type="NCBI Taxonomy" id="260671"/>
    <lineage>
        <taxon>Eukaryota</taxon>
        <taxon>Fungi</taxon>
        <taxon>Dikarya</taxon>
        <taxon>Ascomycota</taxon>
        <taxon>Pezizomycotina</taxon>
        <taxon>Sordariomycetes</taxon>
        <taxon>Sordariomycetidae</taxon>
        <taxon>Sordariales</taxon>
        <taxon>Lasiosphaeriaceae</taxon>
        <taxon>Lasiosphaeria</taxon>
    </lineage>
</organism>
<dbReference type="InterPro" id="IPR037159">
    <property type="entry name" value="RNA_POL_N_sf"/>
</dbReference>
<dbReference type="EMBL" id="JAUIQD010000004">
    <property type="protein sequence ID" value="KAK3353264.1"/>
    <property type="molecule type" value="Genomic_DNA"/>
</dbReference>
<comment type="caution">
    <text evidence="14">The sequence shown here is derived from an EMBL/GenBank/DDBJ whole genome shotgun (WGS) entry which is preliminary data.</text>
</comment>
<feature type="region of interest" description="Disordered" evidence="12">
    <location>
        <begin position="1323"/>
        <end position="1353"/>
    </location>
</feature>
<evidence type="ECO:0000313" key="15">
    <source>
        <dbReference type="Proteomes" id="UP001275084"/>
    </source>
</evidence>
<dbReference type="Pfam" id="PF14700">
    <property type="entry name" value="RPOL_N"/>
    <property type="match status" value="1"/>
</dbReference>
<dbReference type="FunFam" id="1.10.287.280:FF:000001">
    <property type="entry name" value="DNA-directed RNA polymerase"/>
    <property type="match status" value="1"/>
</dbReference>
<dbReference type="Pfam" id="PF00940">
    <property type="entry name" value="RNA_pol"/>
    <property type="match status" value="1"/>
</dbReference>
<feature type="compositionally biased region" description="Low complexity" evidence="12">
    <location>
        <begin position="533"/>
        <end position="549"/>
    </location>
</feature>
<keyword evidence="15" id="KW-1185">Reference proteome</keyword>
<evidence type="ECO:0000313" key="14">
    <source>
        <dbReference type="EMBL" id="KAK3353264.1"/>
    </source>
</evidence>
<dbReference type="GO" id="GO:0003899">
    <property type="term" value="F:DNA-directed RNA polymerase activity"/>
    <property type="evidence" value="ECO:0007669"/>
    <property type="project" value="UniProtKB-EC"/>
</dbReference>